<comment type="caution">
    <text evidence="1">The sequence shown here is derived from an EMBL/GenBank/DDBJ whole genome shotgun (WGS) entry which is preliminary data.</text>
</comment>
<name>A0AAD9LKY4_9STRA</name>
<protein>
    <submittedName>
        <fullName evidence="1">Uncharacterized protein</fullName>
    </submittedName>
</protein>
<keyword evidence="2" id="KW-1185">Reference proteome</keyword>
<gene>
    <name evidence="1" type="ORF">P3T76_007929</name>
</gene>
<dbReference type="Proteomes" id="UP001259832">
    <property type="component" value="Unassembled WGS sequence"/>
</dbReference>
<accession>A0AAD9LKY4</accession>
<organism evidence="1 2">
    <name type="scientific">Phytophthora citrophthora</name>
    <dbReference type="NCBI Taxonomy" id="4793"/>
    <lineage>
        <taxon>Eukaryota</taxon>
        <taxon>Sar</taxon>
        <taxon>Stramenopiles</taxon>
        <taxon>Oomycota</taxon>
        <taxon>Peronosporomycetes</taxon>
        <taxon>Peronosporales</taxon>
        <taxon>Peronosporaceae</taxon>
        <taxon>Phytophthora</taxon>
    </lineage>
</organism>
<proteinExistence type="predicted"/>
<evidence type="ECO:0000313" key="2">
    <source>
        <dbReference type="Proteomes" id="UP001259832"/>
    </source>
</evidence>
<sequence>MHEPIEFALKRGTKRVPIAMARRDNVEQGMDRCVAYLEALADVEELERTIGIVTSYLHQVFISDEDESIQLIDQPLNASMPSF</sequence>
<evidence type="ECO:0000313" key="1">
    <source>
        <dbReference type="EMBL" id="KAK1940478.1"/>
    </source>
</evidence>
<dbReference type="AlphaFoldDB" id="A0AAD9LKY4"/>
<reference evidence="1" key="1">
    <citation type="submission" date="2023-08" db="EMBL/GenBank/DDBJ databases">
        <title>Reference Genome Resource for the Citrus Pathogen Phytophthora citrophthora.</title>
        <authorList>
            <person name="Moller H."/>
            <person name="Coetzee B."/>
            <person name="Rose L.J."/>
            <person name="Van Niekerk J.M."/>
        </authorList>
    </citation>
    <scope>NUCLEOTIDE SEQUENCE</scope>
    <source>
        <strain evidence="1">STE-U-9442</strain>
    </source>
</reference>
<dbReference type="EMBL" id="JASMQC010000014">
    <property type="protein sequence ID" value="KAK1940478.1"/>
    <property type="molecule type" value="Genomic_DNA"/>
</dbReference>